<keyword evidence="2" id="KW-1185">Reference proteome</keyword>
<name>A0AAU9JY13_9CILI</name>
<evidence type="ECO:0000313" key="1">
    <source>
        <dbReference type="EMBL" id="CAG9329441.1"/>
    </source>
</evidence>
<evidence type="ECO:0000313" key="2">
    <source>
        <dbReference type="Proteomes" id="UP001162131"/>
    </source>
</evidence>
<reference evidence="1" key="1">
    <citation type="submission" date="2021-09" db="EMBL/GenBank/DDBJ databases">
        <authorList>
            <consortium name="AG Swart"/>
            <person name="Singh M."/>
            <person name="Singh A."/>
            <person name="Seah K."/>
            <person name="Emmerich C."/>
        </authorList>
    </citation>
    <scope>NUCLEOTIDE SEQUENCE</scope>
    <source>
        <strain evidence="1">ATCC30299</strain>
    </source>
</reference>
<dbReference type="AlphaFoldDB" id="A0AAU9JY13"/>
<accession>A0AAU9JY13</accession>
<organism evidence="1 2">
    <name type="scientific">Blepharisma stoltei</name>
    <dbReference type="NCBI Taxonomy" id="1481888"/>
    <lineage>
        <taxon>Eukaryota</taxon>
        <taxon>Sar</taxon>
        <taxon>Alveolata</taxon>
        <taxon>Ciliophora</taxon>
        <taxon>Postciliodesmatophora</taxon>
        <taxon>Heterotrichea</taxon>
        <taxon>Heterotrichida</taxon>
        <taxon>Blepharismidae</taxon>
        <taxon>Blepharisma</taxon>
    </lineage>
</organism>
<proteinExistence type="predicted"/>
<dbReference type="Proteomes" id="UP001162131">
    <property type="component" value="Unassembled WGS sequence"/>
</dbReference>
<gene>
    <name evidence="1" type="ORF">BSTOLATCC_MIC48261</name>
</gene>
<sequence length="84" mass="9998">MALELSQRIVKDWWHRMSRKDIKILLVQICAKGREESKKSLYSSFIIALEANTRDRYAFEESQTAIWRCSSYFWGGYCMKGPKR</sequence>
<dbReference type="EMBL" id="CAJZBQ010000047">
    <property type="protein sequence ID" value="CAG9329441.1"/>
    <property type="molecule type" value="Genomic_DNA"/>
</dbReference>
<comment type="caution">
    <text evidence="1">The sequence shown here is derived from an EMBL/GenBank/DDBJ whole genome shotgun (WGS) entry which is preliminary data.</text>
</comment>
<protein>
    <submittedName>
        <fullName evidence="1">Uncharacterized protein</fullName>
    </submittedName>
</protein>